<organism evidence="4 5">
    <name type="scientific">Aphanomyces astaci</name>
    <name type="common">Crayfish plague agent</name>
    <dbReference type="NCBI Taxonomy" id="112090"/>
    <lineage>
        <taxon>Eukaryota</taxon>
        <taxon>Sar</taxon>
        <taxon>Stramenopiles</taxon>
        <taxon>Oomycota</taxon>
        <taxon>Saprolegniomycetes</taxon>
        <taxon>Saprolegniales</taxon>
        <taxon>Verrucalvaceae</taxon>
        <taxon>Aphanomyces</taxon>
    </lineage>
</organism>
<evidence type="ECO:0000259" key="3">
    <source>
        <dbReference type="Pfam" id="PF13359"/>
    </source>
</evidence>
<dbReference type="PANTHER" id="PTHR48471:SF1">
    <property type="entry name" value="DDE TNP4 DOMAIN-CONTAINING PROTEIN"/>
    <property type="match status" value="1"/>
</dbReference>
<sequence length="265" mass="29829">MRVLRIRGSLRERNYVRTVSLVTYQEDTPWYTMYATRDSPSFISTVSLTPYAFDILLTQFKKHYVVKSLPYRSGRPPRIPHKHAVLAMILHFYTAAVEAKTLQELFGLSQRSQDGMRDARISWPTKATQALWARKTQEREPLVSGVLAFVDGKNFGVQVPTNTDLQNAQYNGWLHSVFVSGVLCFGLDGTLIWGRHNCPGSWNDGEMSRRLQEILADNDKVGHGKKLASDSAFPVGGRCAGKIVTPLKEGDLERYPEDYISTAGC</sequence>
<evidence type="ECO:0000256" key="2">
    <source>
        <dbReference type="ARBA" id="ARBA00022723"/>
    </source>
</evidence>
<comment type="cofactor">
    <cofactor evidence="1">
        <name>a divalent metal cation</name>
        <dbReference type="ChEBI" id="CHEBI:60240"/>
    </cofactor>
</comment>
<keyword evidence="2" id="KW-0479">Metal-binding</keyword>
<name>A0A6A5A0Q6_APHAT</name>
<evidence type="ECO:0000256" key="1">
    <source>
        <dbReference type="ARBA" id="ARBA00001968"/>
    </source>
</evidence>
<proteinExistence type="predicted"/>
<feature type="domain" description="DDE Tnp4" evidence="3">
    <location>
        <begin position="150"/>
        <end position="248"/>
    </location>
</feature>
<dbReference type="EMBL" id="VJMI01015816">
    <property type="protein sequence ID" value="KAF0723448.1"/>
    <property type="molecule type" value="Genomic_DNA"/>
</dbReference>
<evidence type="ECO:0000313" key="5">
    <source>
        <dbReference type="Proteomes" id="UP000469452"/>
    </source>
</evidence>
<comment type="caution">
    <text evidence="4">The sequence shown here is derived from an EMBL/GenBank/DDBJ whole genome shotgun (WGS) entry which is preliminary data.</text>
</comment>
<dbReference type="Pfam" id="PF13359">
    <property type="entry name" value="DDE_Tnp_4"/>
    <property type="match status" value="1"/>
</dbReference>
<dbReference type="VEuPathDB" id="FungiDB:H257_02523"/>
<dbReference type="GO" id="GO:0046872">
    <property type="term" value="F:metal ion binding"/>
    <property type="evidence" value="ECO:0007669"/>
    <property type="project" value="UniProtKB-KW"/>
</dbReference>
<reference evidence="4 5" key="1">
    <citation type="submission" date="2019-06" db="EMBL/GenBank/DDBJ databases">
        <title>Genomics analysis of Aphanomyces spp. identifies a new class of oomycete effector associated with host adaptation.</title>
        <authorList>
            <person name="Gaulin E."/>
        </authorList>
    </citation>
    <scope>NUCLEOTIDE SEQUENCE [LARGE SCALE GENOMIC DNA]</scope>
    <source>
        <strain evidence="4 5">E</strain>
    </source>
</reference>
<accession>A0A6A5A0Q6</accession>
<dbReference type="Proteomes" id="UP000469452">
    <property type="component" value="Unassembled WGS sequence"/>
</dbReference>
<dbReference type="InterPro" id="IPR027806">
    <property type="entry name" value="HARBI1_dom"/>
</dbReference>
<dbReference type="AlphaFoldDB" id="A0A6A5A0Q6"/>
<gene>
    <name evidence="4" type="ORF">AaE_009872</name>
</gene>
<dbReference type="PANTHER" id="PTHR48471">
    <property type="entry name" value="DDE TNP4 DOMAIN-CONTAINING PROTEIN"/>
    <property type="match status" value="1"/>
</dbReference>
<evidence type="ECO:0000313" key="4">
    <source>
        <dbReference type="EMBL" id="KAF0723448.1"/>
    </source>
</evidence>
<protein>
    <recommendedName>
        <fullName evidence="3">DDE Tnp4 domain-containing protein</fullName>
    </recommendedName>
</protein>